<gene>
    <name evidence="4" type="ORF">HK105_203086</name>
</gene>
<dbReference type="PANTHER" id="PTHR24413">
    <property type="entry name" value="SPECKLE-TYPE POZ PROTEIN"/>
    <property type="match status" value="1"/>
</dbReference>
<protein>
    <recommendedName>
        <fullName evidence="6">BTB domain-containing protein</fullName>
    </recommendedName>
</protein>
<evidence type="ECO:0000259" key="2">
    <source>
        <dbReference type="PROSITE" id="PS50097"/>
    </source>
</evidence>
<dbReference type="EMBL" id="JADGIZ020000011">
    <property type="protein sequence ID" value="KAL2917421.1"/>
    <property type="molecule type" value="Genomic_DNA"/>
</dbReference>
<dbReference type="PROSITE" id="PS50144">
    <property type="entry name" value="MATH"/>
    <property type="match status" value="1"/>
</dbReference>
<dbReference type="Pfam" id="PF22486">
    <property type="entry name" value="MATH_2"/>
    <property type="match status" value="1"/>
</dbReference>
<accession>A0ABR4ND64</accession>
<feature type="domain" description="BTB" evidence="2">
    <location>
        <begin position="328"/>
        <end position="423"/>
    </location>
</feature>
<evidence type="ECO:0008006" key="6">
    <source>
        <dbReference type="Google" id="ProtNLM"/>
    </source>
</evidence>
<feature type="compositionally biased region" description="Low complexity" evidence="1">
    <location>
        <begin position="233"/>
        <end position="269"/>
    </location>
</feature>
<evidence type="ECO:0000259" key="3">
    <source>
        <dbReference type="PROSITE" id="PS50144"/>
    </source>
</evidence>
<dbReference type="CDD" id="cd00121">
    <property type="entry name" value="MATH"/>
    <property type="match status" value="1"/>
</dbReference>
<feature type="region of interest" description="Disordered" evidence="1">
    <location>
        <begin position="285"/>
        <end position="328"/>
    </location>
</feature>
<evidence type="ECO:0000313" key="4">
    <source>
        <dbReference type="EMBL" id="KAL2917421.1"/>
    </source>
</evidence>
<feature type="region of interest" description="Disordered" evidence="1">
    <location>
        <begin position="366"/>
        <end position="390"/>
    </location>
</feature>
<feature type="compositionally biased region" description="Acidic residues" evidence="1">
    <location>
        <begin position="318"/>
        <end position="328"/>
    </location>
</feature>
<dbReference type="InterPro" id="IPR008974">
    <property type="entry name" value="TRAF-like"/>
</dbReference>
<comment type="caution">
    <text evidence="4">The sequence shown here is derived from an EMBL/GenBank/DDBJ whole genome shotgun (WGS) entry which is preliminary data.</text>
</comment>
<dbReference type="CDD" id="cd14733">
    <property type="entry name" value="BACK"/>
    <property type="match status" value="1"/>
</dbReference>
<organism evidence="4 5">
    <name type="scientific">Polyrhizophydium stewartii</name>
    <dbReference type="NCBI Taxonomy" id="2732419"/>
    <lineage>
        <taxon>Eukaryota</taxon>
        <taxon>Fungi</taxon>
        <taxon>Fungi incertae sedis</taxon>
        <taxon>Chytridiomycota</taxon>
        <taxon>Chytridiomycota incertae sedis</taxon>
        <taxon>Chytridiomycetes</taxon>
        <taxon>Rhizophydiales</taxon>
        <taxon>Rhizophydiales incertae sedis</taxon>
        <taxon>Polyrhizophydium</taxon>
    </lineage>
</organism>
<dbReference type="InterPro" id="IPR002083">
    <property type="entry name" value="MATH/TRAF_dom"/>
</dbReference>
<name>A0ABR4ND64_9FUNG</name>
<reference evidence="4 5" key="1">
    <citation type="submission" date="2023-09" db="EMBL/GenBank/DDBJ databases">
        <title>Pangenome analysis of Batrachochytrium dendrobatidis and related Chytrids.</title>
        <authorList>
            <person name="Yacoub M.N."/>
            <person name="Stajich J.E."/>
            <person name="James T.Y."/>
        </authorList>
    </citation>
    <scope>NUCLEOTIDE SEQUENCE [LARGE SCALE GENOMIC DNA]</scope>
    <source>
        <strain evidence="4 5">JEL0888</strain>
    </source>
</reference>
<dbReference type="Gene3D" id="2.60.210.10">
    <property type="entry name" value="Apoptosis, Tumor Necrosis Factor Receptor Associated Protein 2, Chain A"/>
    <property type="match status" value="1"/>
</dbReference>
<feature type="region of interest" description="Disordered" evidence="1">
    <location>
        <begin position="208"/>
        <end position="269"/>
    </location>
</feature>
<dbReference type="CDD" id="cd18186">
    <property type="entry name" value="BTB_POZ_ZBTB_KLHL-like"/>
    <property type="match status" value="1"/>
</dbReference>
<dbReference type="Gene3D" id="3.30.710.10">
    <property type="entry name" value="Potassium Channel Kv1.1, Chain A"/>
    <property type="match status" value="1"/>
</dbReference>
<dbReference type="SMART" id="SM00225">
    <property type="entry name" value="BTB"/>
    <property type="match status" value="1"/>
</dbReference>
<keyword evidence="5" id="KW-1185">Reference proteome</keyword>
<dbReference type="InterPro" id="IPR011333">
    <property type="entry name" value="SKP1/BTB/POZ_sf"/>
</dbReference>
<feature type="compositionally biased region" description="Low complexity" evidence="1">
    <location>
        <begin position="285"/>
        <end position="304"/>
    </location>
</feature>
<dbReference type="Gene3D" id="1.25.40.420">
    <property type="match status" value="1"/>
</dbReference>
<feature type="domain" description="MATH" evidence="3">
    <location>
        <begin position="6"/>
        <end position="142"/>
    </location>
</feature>
<dbReference type="Proteomes" id="UP001527925">
    <property type="component" value="Unassembled WGS sequence"/>
</dbReference>
<dbReference type="SUPFAM" id="SSF49599">
    <property type="entry name" value="TRAF domain-like"/>
    <property type="match status" value="1"/>
</dbReference>
<evidence type="ECO:0000256" key="1">
    <source>
        <dbReference type="SAM" id="MobiDB-lite"/>
    </source>
</evidence>
<dbReference type="Pfam" id="PF00651">
    <property type="entry name" value="BTB"/>
    <property type="match status" value="1"/>
</dbReference>
<proteinExistence type="predicted"/>
<dbReference type="PROSITE" id="PS50097">
    <property type="entry name" value="BTB"/>
    <property type="match status" value="1"/>
</dbReference>
<dbReference type="InterPro" id="IPR000210">
    <property type="entry name" value="BTB/POZ_dom"/>
</dbReference>
<evidence type="ECO:0000313" key="5">
    <source>
        <dbReference type="Proteomes" id="UP001527925"/>
    </source>
</evidence>
<dbReference type="SUPFAM" id="SSF54695">
    <property type="entry name" value="POZ domain"/>
    <property type="match status" value="1"/>
</dbReference>
<sequence length="520" mass="55930">MLKELRASLVWVVPQYPRQTGKITSPVFGPPDCAWELSIFTEGSGATRNTHFALFLDVVLSESEAASAGRWSRPIEHFNLKVLRRGSSREALVAKERTPRGAQGFGAGFAHPHSWGWNAMMPVARLPEALGPDDSLVISAEVVWLQSAELAGLLGVANSHSALAHAHAIHAAHGPLPLAAGAAPRAPRGTEDDLLFSDWLADVEFVVRHRPPPPPSVSGSETHQHQHQHQHQHLQFQQQQQRQQQDCSPHDQQQPADDDSAAATAPAAEPAAVYGAPGAALVPPPSSGDLMSMSSSSSLSSSDSTPLAPADAVRDAGPDGDSDAASDADADAADDYAVVIPAHRAILASRSEYFATMFRSGFAEGRNTTTAQATRTAGSRGSPAAKPRADAPARTVLHVTDFSPAEVRNMLELIYCGRLASPPTTFEARAALVRIADYYQLPQVHAYAGTLIMDVDMTLETCLDVLELAHTYSSVSLHLKTASLAFIRENFTKIKDTEYFQAWVRATDQRTLIGELFMLL</sequence>